<evidence type="ECO:0000256" key="1">
    <source>
        <dbReference type="SAM" id="MobiDB-lite"/>
    </source>
</evidence>
<feature type="transmembrane region" description="Helical" evidence="2">
    <location>
        <begin position="151"/>
        <end position="172"/>
    </location>
</feature>
<feature type="region of interest" description="Disordered" evidence="1">
    <location>
        <begin position="102"/>
        <end position="141"/>
    </location>
</feature>
<reference evidence="4" key="1">
    <citation type="journal article" date="2014" name="Int. J. Syst. Evol. Microbiol.">
        <title>Complete genome sequence of Corynebacterium casei LMG S-19264T (=DSM 44701T), isolated from a smear-ripened cheese.</title>
        <authorList>
            <consortium name="US DOE Joint Genome Institute (JGI-PGF)"/>
            <person name="Walter F."/>
            <person name="Albersmeier A."/>
            <person name="Kalinowski J."/>
            <person name="Ruckert C."/>
        </authorList>
    </citation>
    <scope>NUCLEOTIDE SEQUENCE</scope>
    <source>
        <strain evidence="4">KCTC 12988</strain>
    </source>
</reference>
<keyword evidence="2" id="KW-0812">Transmembrane</keyword>
<dbReference type="RefSeq" id="WP_189570939.1">
    <property type="nucleotide sequence ID" value="NZ_BMXI01000012.1"/>
</dbReference>
<gene>
    <name evidence="4" type="ORF">GCM10007100_27750</name>
</gene>
<feature type="region of interest" description="Disordered" evidence="1">
    <location>
        <begin position="180"/>
        <end position="199"/>
    </location>
</feature>
<evidence type="ECO:0000256" key="2">
    <source>
        <dbReference type="SAM" id="Phobius"/>
    </source>
</evidence>
<dbReference type="Proteomes" id="UP000644507">
    <property type="component" value="Unassembled WGS sequence"/>
</dbReference>
<dbReference type="InterPro" id="IPR050923">
    <property type="entry name" value="Cell_Proc_Reg/RNA_Proc"/>
</dbReference>
<sequence>MPRICITIPAKTPQPYRFPLDTEVVTIGRSAANDVVIDHGSVSSRHCEMRRVPGGFILADLDSTNGIHLDEEEMEVIDLKDGMDAEVGDVLFNYQLTEEEQDELGSEKFKPHQKKKKKKKAVATPPPARPPMPQSSPTLVASKSDNGAQEFIIFLIFAILAIFAFCFGLNSAHRASIPADERSGRSLLKDMSASSEDGK</sequence>
<dbReference type="InterPro" id="IPR008984">
    <property type="entry name" value="SMAD_FHA_dom_sf"/>
</dbReference>
<keyword evidence="2" id="KW-0472">Membrane</keyword>
<feature type="compositionally biased region" description="Basic residues" evidence="1">
    <location>
        <begin position="111"/>
        <end position="121"/>
    </location>
</feature>
<reference evidence="4" key="2">
    <citation type="submission" date="2020-09" db="EMBL/GenBank/DDBJ databases">
        <authorList>
            <person name="Sun Q."/>
            <person name="Kim S."/>
        </authorList>
    </citation>
    <scope>NUCLEOTIDE SEQUENCE</scope>
    <source>
        <strain evidence="4">KCTC 12988</strain>
    </source>
</reference>
<feature type="domain" description="FHA" evidence="3">
    <location>
        <begin position="25"/>
        <end position="74"/>
    </location>
</feature>
<keyword evidence="2" id="KW-1133">Transmembrane helix</keyword>
<evidence type="ECO:0000313" key="5">
    <source>
        <dbReference type="Proteomes" id="UP000644507"/>
    </source>
</evidence>
<dbReference type="PROSITE" id="PS50006">
    <property type="entry name" value="FHA_DOMAIN"/>
    <property type="match status" value="1"/>
</dbReference>
<dbReference type="SUPFAM" id="SSF49879">
    <property type="entry name" value="SMAD/FHA domain"/>
    <property type="match status" value="1"/>
</dbReference>
<dbReference type="InterPro" id="IPR000253">
    <property type="entry name" value="FHA_dom"/>
</dbReference>
<evidence type="ECO:0000259" key="3">
    <source>
        <dbReference type="PROSITE" id="PS50006"/>
    </source>
</evidence>
<feature type="compositionally biased region" description="Pro residues" evidence="1">
    <location>
        <begin position="124"/>
        <end position="134"/>
    </location>
</feature>
<dbReference type="EMBL" id="BMXI01000012">
    <property type="protein sequence ID" value="GHC59120.1"/>
    <property type="molecule type" value="Genomic_DNA"/>
</dbReference>
<dbReference type="SMART" id="SM00240">
    <property type="entry name" value="FHA"/>
    <property type="match status" value="1"/>
</dbReference>
<accession>A0A918TSK4</accession>
<dbReference type="PANTHER" id="PTHR23308">
    <property type="entry name" value="NUCLEAR INHIBITOR OF PROTEIN PHOSPHATASE-1"/>
    <property type="match status" value="1"/>
</dbReference>
<name>A0A918TSK4_9BACT</name>
<comment type="caution">
    <text evidence="4">The sequence shown here is derived from an EMBL/GenBank/DDBJ whole genome shotgun (WGS) entry which is preliminary data.</text>
</comment>
<keyword evidence="5" id="KW-1185">Reference proteome</keyword>
<dbReference type="Pfam" id="PF00498">
    <property type="entry name" value="FHA"/>
    <property type="match status" value="1"/>
</dbReference>
<dbReference type="AlphaFoldDB" id="A0A918TSK4"/>
<protein>
    <recommendedName>
        <fullName evidence="3">FHA domain-containing protein</fullName>
    </recommendedName>
</protein>
<dbReference type="Gene3D" id="2.60.200.20">
    <property type="match status" value="1"/>
</dbReference>
<organism evidence="4 5">
    <name type="scientific">Roseibacillus persicicus</name>
    <dbReference type="NCBI Taxonomy" id="454148"/>
    <lineage>
        <taxon>Bacteria</taxon>
        <taxon>Pseudomonadati</taxon>
        <taxon>Verrucomicrobiota</taxon>
        <taxon>Verrucomicrobiia</taxon>
        <taxon>Verrucomicrobiales</taxon>
        <taxon>Verrucomicrobiaceae</taxon>
        <taxon>Roseibacillus</taxon>
    </lineage>
</organism>
<evidence type="ECO:0000313" key="4">
    <source>
        <dbReference type="EMBL" id="GHC59120.1"/>
    </source>
</evidence>
<proteinExistence type="predicted"/>